<dbReference type="PANTHER" id="PTHR10133:SF27">
    <property type="entry name" value="DNA POLYMERASE NU"/>
    <property type="match status" value="1"/>
</dbReference>
<dbReference type="InterPro" id="IPR002298">
    <property type="entry name" value="DNA_polymerase_A"/>
</dbReference>
<dbReference type="InterPro" id="IPR043502">
    <property type="entry name" value="DNA/RNA_pol_sf"/>
</dbReference>
<dbReference type="GO" id="GO:0006302">
    <property type="term" value="P:double-strand break repair"/>
    <property type="evidence" value="ECO:0007669"/>
    <property type="project" value="TreeGrafter"/>
</dbReference>
<dbReference type="GO" id="GO:0003677">
    <property type="term" value="F:DNA binding"/>
    <property type="evidence" value="ECO:0007669"/>
    <property type="project" value="InterPro"/>
</dbReference>
<name>A0AAD3DW56_9CHLO</name>
<evidence type="ECO:0000256" key="1">
    <source>
        <dbReference type="ARBA" id="ARBA00022705"/>
    </source>
</evidence>
<dbReference type="EMBL" id="BMAR01000019">
    <property type="protein sequence ID" value="GFR47738.1"/>
    <property type="molecule type" value="Genomic_DNA"/>
</dbReference>
<dbReference type="AlphaFoldDB" id="A0AAD3DW56"/>
<keyword evidence="1" id="KW-0235">DNA replication</keyword>
<evidence type="ECO:0000313" key="3">
    <source>
        <dbReference type="EMBL" id="GFR47738.1"/>
    </source>
</evidence>
<dbReference type="GO" id="GO:0006261">
    <property type="term" value="P:DNA-templated DNA replication"/>
    <property type="evidence" value="ECO:0007669"/>
    <property type="project" value="InterPro"/>
</dbReference>
<dbReference type="Proteomes" id="UP001054857">
    <property type="component" value="Unassembled WGS sequence"/>
</dbReference>
<dbReference type="Pfam" id="PF00476">
    <property type="entry name" value="DNA_pol_A"/>
    <property type="match status" value="1"/>
</dbReference>
<organism evidence="3 4">
    <name type="scientific">Astrephomene gubernaculifera</name>
    <dbReference type="NCBI Taxonomy" id="47775"/>
    <lineage>
        <taxon>Eukaryota</taxon>
        <taxon>Viridiplantae</taxon>
        <taxon>Chlorophyta</taxon>
        <taxon>core chlorophytes</taxon>
        <taxon>Chlorophyceae</taxon>
        <taxon>CS clade</taxon>
        <taxon>Chlamydomonadales</taxon>
        <taxon>Astrephomenaceae</taxon>
        <taxon>Astrephomene</taxon>
    </lineage>
</organism>
<accession>A0AAD3DW56</accession>
<keyword evidence="4" id="KW-1185">Reference proteome</keyword>
<reference evidence="3 4" key="1">
    <citation type="journal article" date="2021" name="Sci. Rep.">
        <title>Genome sequencing of the multicellular alga Astrephomene provides insights into convergent evolution of germ-soma differentiation.</title>
        <authorList>
            <person name="Yamashita S."/>
            <person name="Yamamoto K."/>
            <person name="Matsuzaki R."/>
            <person name="Suzuki S."/>
            <person name="Yamaguchi H."/>
            <person name="Hirooka S."/>
            <person name="Minakuchi Y."/>
            <person name="Miyagishima S."/>
            <person name="Kawachi M."/>
            <person name="Toyoda A."/>
            <person name="Nozaki H."/>
        </authorList>
    </citation>
    <scope>NUCLEOTIDE SEQUENCE [LARGE SCALE GENOMIC DNA]</scope>
    <source>
        <strain evidence="3 4">NIES-4017</strain>
    </source>
</reference>
<evidence type="ECO:0000313" key="4">
    <source>
        <dbReference type="Proteomes" id="UP001054857"/>
    </source>
</evidence>
<dbReference type="SUPFAM" id="SSF56672">
    <property type="entry name" value="DNA/RNA polymerases"/>
    <property type="match status" value="1"/>
</dbReference>
<feature type="domain" description="DNA-directed DNA polymerase family A palm" evidence="2">
    <location>
        <begin position="3"/>
        <end position="79"/>
    </location>
</feature>
<proteinExistence type="predicted"/>
<protein>
    <recommendedName>
        <fullName evidence="2">DNA-directed DNA polymerase family A palm domain-containing protein</fullName>
    </recommendedName>
</protein>
<dbReference type="Gene3D" id="3.30.70.370">
    <property type="match status" value="1"/>
</dbReference>
<dbReference type="GO" id="GO:0003887">
    <property type="term" value="F:DNA-directed DNA polymerase activity"/>
    <property type="evidence" value="ECO:0007669"/>
    <property type="project" value="InterPro"/>
</dbReference>
<sequence>MSFQGSTSDIVKSAMVRTVGQLATHGSAARLLLMVHDELVFEVPEREVEMVAKIVRDTMESTAKLRVPLEVEVEVGPNLLDMQELKVDR</sequence>
<dbReference type="InterPro" id="IPR001098">
    <property type="entry name" value="DNA-dir_DNA_pol_A_palm_dom"/>
</dbReference>
<evidence type="ECO:0000259" key="2">
    <source>
        <dbReference type="Pfam" id="PF00476"/>
    </source>
</evidence>
<comment type="caution">
    <text evidence="3">The sequence shown here is derived from an EMBL/GenBank/DDBJ whole genome shotgun (WGS) entry which is preliminary data.</text>
</comment>
<gene>
    <name evidence="3" type="ORF">Agub_g9503</name>
</gene>
<dbReference type="PANTHER" id="PTHR10133">
    <property type="entry name" value="DNA POLYMERASE I"/>
    <property type="match status" value="1"/>
</dbReference>